<comment type="caution">
    <text evidence="1">The sequence shown here is derived from an EMBL/GenBank/DDBJ whole genome shotgun (WGS) entry which is preliminary data.</text>
</comment>
<dbReference type="OrthoDB" id="1675459at2759"/>
<proteinExistence type="predicted"/>
<evidence type="ECO:0000313" key="1">
    <source>
        <dbReference type="EMBL" id="KAG2240980.1"/>
    </source>
</evidence>
<name>A0A8X7NY54_BRACI</name>
<protein>
    <submittedName>
        <fullName evidence="1">Uncharacterized protein</fullName>
    </submittedName>
</protein>
<keyword evidence="2" id="KW-1185">Reference proteome</keyword>
<dbReference type="EMBL" id="JAAMPC010001283">
    <property type="protein sequence ID" value="KAG2240980.1"/>
    <property type="molecule type" value="Genomic_DNA"/>
</dbReference>
<dbReference type="AlphaFoldDB" id="A0A8X7NY54"/>
<dbReference type="Proteomes" id="UP000886595">
    <property type="component" value="Unassembled WGS sequence"/>
</dbReference>
<sequence length="92" mass="10056">MTLKVPIQETVKLVGSLRLCGSDRSEPVVISKEMVMDEKVYVAVVARGLESKSSLVWAIQNTVGREFCIVYVHQPMQISAPGEIPRAEAAAL</sequence>
<reference evidence="1 2" key="1">
    <citation type="submission" date="2020-02" db="EMBL/GenBank/DDBJ databases">
        <authorList>
            <person name="Ma Q."/>
            <person name="Huang Y."/>
            <person name="Song X."/>
            <person name="Pei D."/>
        </authorList>
    </citation>
    <scope>NUCLEOTIDE SEQUENCE [LARGE SCALE GENOMIC DNA]</scope>
    <source>
        <strain evidence="1">Sxm20200214</strain>
        <tissue evidence="1">Leaf</tissue>
    </source>
</reference>
<evidence type="ECO:0000313" key="2">
    <source>
        <dbReference type="Proteomes" id="UP000886595"/>
    </source>
</evidence>
<accession>A0A8X7NY54</accession>
<gene>
    <name evidence="1" type="ORF">Bca52824_096919</name>
</gene>
<organism evidence="1 2">
    <name type="scientific">Brassica carinata</name>
    <name type="common">Ethiopian mustard</name>
    <name type="synonym">Abyssinian cabbage</name>
    <dbReference type="NCBI Taxonomy" id="52824"/>
    <lineage>
        <taxon>Eukaryota</taxon>
        <taxon>Viridiplantae</taxon>
        <taxon>Streptophyta</taxon>
        <taxon>Embryophyta</taxon>
        <taxon>Tracheophyta</taxon>
        <taxon>Spermatophyta</taxon>
        <taxon>Magnoliopsida</taxon>
        <taxon>eudicotyledons</taxon>
        <taxon>Gunneridae</taxon>
        <taxon>Pentapetalae</taxon>
        <taxon>rosids</taxon>
        <taxon>malvids</taxon>
        <taxon>Brassicales</taxon>
        <taxon>Brassicaceae</taxon>
        <taxon>Brassiceae</taxon>
        <taxon>Brassica</taxon>
    </lineage>
</organism>